<dbReference type="RefSeq" id="WP_004226310.1">
    <property type="nucleotide sequence ID" value="NZ_AEUV02000002.1"/>
</dbReference>
<dbReference type="STRING" id="873449.STRCR_1399"/>
<name>G5JN64_STRCG</name>
<evidence type="ECO:0000313" key="2">
    <source>
        <dbReference type="Proteomes" id="UP000004322"/>
    </source>
</evidence>
<keyword evidence="2" id="KW-1185">Reference proteome</keyword>
<sequence length="73" mass="8664">MKKALLLKISELKIYKSGFKGLTAKVGFLFMISSQFFSERKTRKPLAKLVADKDPSFHLFLFFFYERKYIYVN</sequence>
<comment type="caution">
    <text evidence="1">The sequence shown here is derived from an EMBL/GenBank/DDBJ whole genome shotgun (WGS) entry which is preliminary data.</text>
</comment>
<organism evidence="1 2">
    <name type="scientific">Streptococcus criceti HS-6</name>
    <dbReference type="NCBI Taxonomy" id="873449"/>
    <lineage>
        <taxon>Bacteria</taxon>
        <taxon>Bacillati</taxon>
        <taxon>Bacillota</taxon>
        <taxon>Bacilli</taxon>
        <taxon>Lactobacillales</taxon>
        <taxon>Streptococcaceae</taxon>
        <taxon>Streptococcus</taxon>
    </lineage>
</organism>
<dbReference type="AlphaFoldDB" id="G5JN64"/>
<protein>
    <submittedName>
        <fullName evidence="1">Uncharacterized protein</fullName>
    </submittedName>
</protein>
<proteinExistence type="predicted"/>
<gene>
    <name evidence="1" type="ORF">STRCR_1399</name>
</gene>
<dbReference type="EMBL" id="AEUV02000002">
    <property type="protein sequence ID" value="EHI73838.1"/>
    <property type="molecule type" value="Genomic_DNA"/>
</dbReference>
<reference evidence="1" key="1">
    <citation type="submission" date="2011-07" db="EMBL/GenBank/DDBJ databases">
        <authorList>
            <person name="Stanhope M.J."/>
            <person name="Durkin A.S."/>
            <person name="Hostetler J."/>
            <person name="Kim M."/>
            <person name="Radune D."/>
            <person name="Singh I."/>
            <person name="Town C.D."/>
        </authorList>
    </citation>
    <scope>NUCLEOTIDE SEQUENCE [LARGE SCALE GENOMIC DNA]</scope>
    <source>
        <strain evidence="1">HS-6</strain>
    </source>
</reference>
<dbReference type="Proteomes" id="UP000004322">
    <property type="component" value="Unassembled WGS sequence"/>
</dbReference>
<accession>G5JN64</accession>
<evidence type="ECO:0000313" key="1">
    <source>
        <dbReference type="EMBL" id="EHI73838.1"/>
    </source>
</evidence>